<sequence>MEGFDFLLPEATVTGGAGSSALGLGPLASCRTGSTSLPELGTQVVFFQEFWFTCV</sequence>
<evidence type="ECO:0000313" key="2">
    <source>
        <dbReference type="Proteomes" id="UP000503349"/>
    </source>
</evidence>
<organism evidence="1 2">
    <name type="scientific">Channa argus</name>
    <name type="common">Northern snakehead</name>
    <name type="synonym">Ophicephalus argus</name>
    <dbReference type="NCBI Taxonomy" id="215402"/>
    <lineage>
        <taxon>Eukaryota</taxon>
        <taxon>Metazoa</taxon>
        <taxon>Chordata</taxon>
        <taxon>Craniata</taxon>
        <taxon>Vertebrata</taxon>
        <taxon>Euteleostomi</taxon>
        <taxon>Actinopterygii</taxon>
        <taxon>Neopterygii</taxon>
        <taxon>Teleostei</taxon>
        <taxon>Neoteleostei</taxon>
        <taxon>Acanthomorphata</taxon>
        <taxon>Anabantaria</taxon>
        <taxon>Anabantiformes</taxon>
        <taxon>Channoidei</taxon>
        <taxon>Channidae</taxon>
        <taxon>Channa</taxon>
    </lineage>
</organism>
<keyword evidence="2" id="KW-1185">Reference proteome</keyword>
<proteinExistence type="predicted"/>
<accession>A0A6G1PSU0</accession>
<reference evidence="1 2" key="1">
    <citation type="submission" date="2019-02" db="EMBL/GenBank/DDBJ databases">
        <title>Opniocepnalus argus genome.</title>
        <authorList>
            <person name="Zhou C."/>
            <person name="Xiao S."/>
        </authorList>
    </citation>
    <scope>NUCLEOTIDE SEQUENCE [LARGE SCALE GENOMIC DNA]</scope>
    <source>
        <strain evidence="1">OARG1902GOOAL</strain>
        <tissue evidence="1">Muscle</tissue>
    </source>
</reference>
<dbReference type="AlphaFoldDB" id="A0A6G1PSU0"/>
<protein>
    <submittedName>
        <fullName evidence="1">Uncharacterized protein</fullName>
    </submittedName>
</protein>
<gene>
    <name evidence="1" type="ORF">EXN66_Car009008</name>
</gene>
<reference evidence="2" key="2">
    <citation type="submission" date="2019-02" db="EMBL/GenBank/DDBJ databases">
        <title>Opniocepnalus argus Var Kimnra genome.</title>
        <authorList>
            <person name="Zhou C."/>
            <person name="Xiao S."/>
        </authorList>
    </citation>
    <scope>NUCLEOTIDE SEQUENCE [LARGE SCALE GENOMIC DNA]</scope>
</reference>
<dbReference type="EMBL" id="CM015719">
    <property type="protein sequence ID" value="KAF3693332.1"/>
    <property type="molecule type" value="Genomic_DNA"/>
</dbReference>
<name>A0A6G1PSU0_CHAAH</name>
<evidence type="ECO:0000313" key="1">
    <source>
        <dbReference type="EMBL" id="KAF3693332.1"/>
    </source>
</evidence>
<dbReference type="Proteomes" id="UP000503349">
    <property type="component" value="Chromosome 8"/>
</dbReference>